<dbReference type="Gene3D" id="3.60.10.10">
    <property type="entry name" value="Endonuclease/exonuclease/phosphatase"/>
    <property type="match status" value="1"/>
</dbReference>
<keyword evidence="3" id="KW-0695">RNA-directed DNA polymerase</keyword>
<protein>
    <submittedName>
        <fullName evidence="3">Reverse transcriptase domain, Reverse transcriptase zinc-binding domain protein</fullName>
    </submittedName>
</protein>
<dbReference type="OrthoDB" id="1432859at2759"/>
<organism evidence="3 4">
    <name type="scientific">Artemisia annua</name>
    <name type="common">Sweet wormwood</name>
    <dbReference type="NCBI Taxonomy" id="35608"/>
    <lineage>
        <taxon>Eukaryota</taxon>
        <taxon>Viridiplantae</taxon>
        <taxon>Streptophyta</taxon>
        <taxon>Embryophyta</taxon>
        <taxon>Tracheophyta</taxon>
        <taxon>Spermatophyta</taxon>
        <taxon>Magnoliopsida</taxon>
        <taxon>eudicotyledons</taxon>
        <taxon>Gunneridae</taxon>
        <taxon>Pentapetalae</taxon>
        <taxon>asterids</taxon>
        <taxon>campanulids</taxon>
        <taxon>Asterales</taxon>
        <taxon>Asteraceae</taxon>
        <taxon>Asteroideae</taxon>
        <taxon>Anthemideae</taxon>
        <taxon>Artemisiinae</taxon>
        <taxon>Artemisia</taxon>
    </lineage>
</organism>
<gene>
    <name evidence="3" type="ORF">CTI12_AA204960</name>
</gene>
<accession>A0A2U1P1B7</accession>
<dbReference type="EMBL" id="PKPP01001840">
    <property type="protein sequence ID" value="PWA79552.1"/>
    <property type="molecule type" value="Genomic_DNA"/>
</dbReference>
<dbReference type="InterPro" id="IPR026960">
    <property type="entry name" value="RVT-Znf"/>
</dbReference>
<evidence type="ECO:0000313" key="4">
    <source>
        <dbReference type="Proteomes" id="UP000245207"/>
    </source>
</evidence>
<dbReference type="InterPro" id="IPR036691">
    <property type="entry name" value="Endo/exonu/phosph_ase_sf"/>
</dbReference>
<name>A0A2U1P1B7_ARTAN</name>
<evidence type="ECO:0000313" key="3">
    <source>
        <dbReference type="EMBL" id="PWA79552.1"/>
    </source>
</evidence>
<dbReference type="SUPFAM" id="SSF56219">
    <property type="entry name" value="DNase I-like"/>
    <property type="match status" value="1"/>
</dbReference>
<feature type="region of interest" description="Disordered" evidence="1">
    <location>
        <begin position="61"/>
        <end position="85"/>
    </location>
</feature>
<keyword evidence="4" id="KW-1185">Reference proteome</keyword>
<proteinExistence type="predicted"/>
<dbReference type="GO" id="GO:0003964">
    <property type="term" value="F:RNA-directed DNA polymerase activity"/>
    <property type="evidence" value="ECO:0007669"/>
    <property type="project" value="UniProtKB-KW"/>
</dbReference>
<evidence type="ECO:0000256" key="1">
    <source>
        <dbReference type="SAM" id="MobiDB-lite"/>
    </source>
</evidence>
<sequence length="816" mass="94236">MSVDDNIFSYTYIGVLSKSHSRIVDRVDISRRGITFKVWIDEDVGEWIPICVEELDDVSNTMEQEVDREVDSRSHNEDERGDGLMGDYEVGEIRDEEAVSNVPNPGNVVGVPQEYNGEGTEIGDSGVRTVTSEVRRKFRRKSLFKHRAHWYYVAYSDHIHNEEMDIHGGFLTPDLNKKTDVRVGIEDTVLQPGGEGFQQNGNVRNTQGPIDIEAMETVNLGCALGADDLNDFVPKVHEVLRNEGIPGKADWIRGLRVQHEVSFIMMQKTQFVSLDSVDLGRFWGIGDFCFEWVPSAGRSGGLLSIWDPKVFLMGAVVKRSNCLLISGKVKGSGVMSHLLNVYTPHNLVDKRVLWAEIGGLVGDGEGIWTVAGDFNSVKCERDRRNCIFNPADANEFNEFIDDTNLHKYSLKGRRYTFVAGDKLSRIDLIFVNWNFFMELPSAEYLALERNTSDHSPLVLKTVSRNFGPKLFRFYNSWLGHEEFGDMVKKSIEAGVFMGNPDTKLMMQFKWLRYNISSWASECKIKEMEEKSLLDHELRELDEAMEIREISEEELWTLEEIKRRLRELDMFYQRDLKQKSRRNVRVLCWDWSCAPFTSEEMDCKHKLEELLQEVQLVDRQDGWVWCDGRADGFTVASVKNWMRGPQSSVGRFCFRWSKWVPNKCNIFMWRAYLDRLPTKMALLRRSITVDNQSCAWCESSEETIEHILTGCGISAGIWNALSRWCRIPGMFVFHVHDLVEMHEHCGATGIKKMVLHGIIIIACWRMWRARNEKKFSNKDPNVVEMVADIKTLGFLWYKDRFKQGVVDWDRWCTFDLL</sequence>
<dbReference type="AlphaFoldDB" id="A0A2U1P1B7"/>
<reference evidence="3 4" key="1">
    <citation type="journal article" date="2018" name="Mol. Plant">
        <title>The genome of Artemisia annua provides insight into the evolution of Asteraceae family and artemisinin biosynthesis.</title>
        <authorList>
            <person name="Shen Q."/>
            <person name="Zhang L."/>
            <person name="Liao Z."/>
            <person name="Wang S."/>
            <person name="Yan T."/>
            <person name="Shi P."/>
            <person name="Liu M."/>
            <person name="Fu X."/>
            <person name="Pan Q."/>
            <person name="Wang Y."/>
            <person name="Lv Z."/>
            <person name="Lu X."/>
            <person name="Zhang F."/>
            <person name="Jiang W."/>
            <person name="Ma Y."/>
            <person name="Chen M."/>
            <person name="Hao X."/>
            <person name="Li L."/>
            <person name="Tang Y."/>
            <person name="Lv G."/>
            <person name="Zhou Y."/>
            <person name="Sun X."/>
            <person name="Brodelius P.E."/>
            <person name="Rose J.K.C."/>
            <person name="Tang K."/>
        </authorList>
    </citation>
    <scope>NUCLEOTIDE SEQUENCE [LARGE SCALE GENOMIC DNA]</scope>
    <source>
        <strain evidence="4">cv. Huhao1</strain>
        <tissue evidence="3">Leaf</tissue>
    </source>
</reference>
<feature type="domain" description="Reverse transcriptase zinc-binding" evidence="2">
    <location>
        <begin position="632"/>
        <end position="717"/>
    </location>
</feature>
<dbReference type="PANTHER" id="PTHR33710:SF64">
    <property type="entry name" value="ENDONUCLEASE_EXONUCLEASE_PHOSPHATASE DOMAIN-CONTAINING PROTEIN"/>
    <property type="match status" value="1"/>
</dbReference>
<dbReference type="Proteomes" id="UP000245207">
    <property type="component" value="Unassembled WGS sequence"/>
</dbReference>
<keyword evidence="3" id="KW-0808">Transferase</keyword>
<keyword evidence="3" id="KW-0548">Nucleotidyltransferase</keyword>
<dbReference type="STRING" id="35608.A0A2U1P1B7"/>
<dbReference type="PANTHER" id="PTHR33710">
    <property type="entry name" value="BNAC02G09200D PROTEIN"/>
    <property type="match status" value="1"/>
</dbReference>
<dbReference type="Pfam" id="PF13966">
    <property type="entry name" value="zf-RVT"/>
    <property type="match status" value="1"/>
</dbReference>
<comment type="caution">
    <text evidence="3">The sequence shown here is derived from an EMBL/GenBank/DDBJ whole genome shotgun (WGS) entry which is preliminary data.</text>
</comment>
<feature type="compositionally biased region" description="Basic and acidic residues" evidence="1">
    <location>
        <begin position="65"/>
        <end position="82"/>
    </location>
</feature>
<evidence type="ECO:0000259" key="2">
    <source>
        <dbReference type="Pfam" id="PF13966"/>
    </source>
</evidence>